<gene>
    <name evidence="1" type="ORF">A3Q56_00064</name>
</gene>
<proteinExistence type="predicted"/>
<evidence type="ECO:0000313" key="2">
    <source>
        <dbReference type="Proteomes" id="UP000078046"/>
    </source>
</evidence>
<dbReference type="Proteomes" id="UP000078046">
    <property type="component" value="Unassembled WGS sequence"/>
</dbReference>
<comment type="caution">
    <text evidence="1">The sequence shown here is derived from an EMBL/GenBank/DDBJ whole genome shotgun (WGS) entry which is preliminary data.</text>
</comment>
<accession>A0A177BFC0</accession>
<organism evidence="1 2">
    <name type="scientific">Intoshia linei</name>
    <dbReference type="NCBI Taxonomy" id="1819745"/>
    <lineage>
        <taxon>Eukaryota</taxon>
        <taxon>Metazoa</taxon>
        <taxon>Spiralia</taxon>
        <taxon>Lophotrochozoa</taxon>
        <taxon>Mesozoa</taxon>
        <taxon>Orthonectida</taxon>
        <taxon>Rhopaluridae</taxon>
        <taxon>Intoshia</taxon>
    </lineage>
</organism>
<dbReference type="EMBL" id="LWCA01000002">
    <property type="protein sequence ID" value="OAF72184.1"/>
    <property type="molecule type" value="Genomic_DNA"/>
</dbReference>
<name>A0A177BFC0_9BILA</name>
<reference evidence="1 2" key="1">
    <citation type="submission" date="2016-04" db="EMBL/GenBank/DDBJ databases">
        <title>The genome of Intoshia linei affirms orthonectids as highly simplified spiralians.</title>
        <authorList>
            <person name="Mikhailov K.V."/>
            <person name="Slusarev G.S."/>
            <person name="Nikitin M.A."/>
            <person name="Logacheva M.D."/>
            <person name="Penin A."/>
            <person name="Aleoshin V."/>
            <person name="Panchin Y.V."/>
        </authorList>
    </citation>
    <scope>NUCLEOTIDE SEQUENCE [LARGE SCALE GENOMIC DNA]</scope>
    <source>
        <strain evidence="1">Intl2013</strain>
        <tissue evidence="1">Whole animal</tissue>
    </source>
</reference>
<dbReference type="AlphaFoldDB" id="A0A177BFC0"/>
<keyword evidence="2" id="KW-1185">Reference proteome</keyword>
<evidence type="ECO:0000313" key="1">
    <source>
        <dbReference type="EMBL" id="OAF72184.1"/>
    </source>
</evidence>
<sequence length="149" mass="17572">MVQQMIDISANADISFNSKLKNKHLPNVASCFKPIPIPKRRKNDVFITTSDFSYDDDLYVSPEIFNGEDNKNKYDHLISIPKLSKRGYIVLIETMNKWHVSNFVSPLLNRVRNKEYMDYFAKYKDLDLTYCVNVDHLIKKFEFNYCSKD</sequence>
<protein>
    <submittedName>
        <fullName evidence="1">Uncharacterized protein</fullName>
    </submittedName>
</protein>